<accession>A0A9Q1ECZ5</accession>
<feature type="compositionally biased region" description="Basic residues" evidence="1">
    <location>
        <begin position="23"/>
        <end position="40"/>
    </location>
</feature>
<gene>
    <name evidence="2" type="ORF">SKAU_G00377570</name>
</gene>
<protein>
    <submittedName>
        <fullName evidence="2">Uncharacterized protein</fullName>
    </submittedName>
</protein>
<proteinExistence type="predicted"/>
<sequence length="122" mass="13977">GTDGRRDRQTSLPHRTEEEGRHAGRSRALVKYKERRKGGVKKGGDRNTRNLLYLSVPHRPRDPVRHLLSASVEQFSHTISEKVLNCLIKNDVKNEPSARPETGLSKKDGLRIFAARRRNRQC</sequence>
<evidence type="ECO:0000256" key="1">
    <source>
        <dbReference type="SAM" id="MobiDB-lite"/>
    </source>
</evidence>
<comment type="caution">
    <text evidence="2">The sequence shown here is derived from an EMBL/GenBank/DDBJ whole genome shotgun (WGS) entry which is preliminary data.</text>
</comment>
<dbReference type="Proteomes" id="UP001152622">
    <property type="component" value="Chromosome 19"/>
</dbReference>
<feature type="compositionally biased region" description="Basic and acidic residues" evidence="1">
    <location>
        <begin position="1"/>
        <end position="22"/>
    </location>
</feature>
<feature type="region of interest" description="Disordered" evidence="1">
    <location>
        <begin position="1"/>
        <end position="48"/>
    </location>
</feature>
<evidence type="ECO:0000313" key="3">
    <source>
        <dbReference type="Proteomes" id="UP001152622"/>
    </source>
</evidence>
<evidence type="ECO:0000313" key="2">
    <source>
        <dbReference type="EMBL" id="KAJ8336537.1"/>
    </source>
</evidence>
<keyword evidence="3" id="KW-1185">Reference proteome</keyword>
<reference evidence="2" key="1">
    <citation type="journal article" date="2023" name="Science">
        <title>Genome structures resolve the early diversification of teleost fishes.</title>
        <authorList>
            <person name="Parey E."/>
            <person name="Louis A."/>
            <person name="Montfort J."/>
            <person name="Bouchez O."/>
            <person name="Roques C."/>
            <person name="Iampietro C."/>
            <person name="Lluch J."/>
            <person name="Castinel A."/>
            <person name="Donnadieu C."/>
            <person name="Desvignes T."/>
            <person name="Floi Bucao C."/>
            <person name="Jouanno E."/>
            <person name="Wen M."/>
            <person name="Mejri S."/>
            <person name="Dirks R."/>
            <person name="Jansen H."/>
            <person name="Henkel C."/>
            <person name="Chen W.J."/>
            <person name="Zahm M."/>
            <person name="Cabau C."/>
            <person name="Klopp C."/>
            <person name="Thompson A.W."/>
            <person name="Robinson-Rechavi M."/>
            <person name="Braasch I."/>
            <person name="Lecointre G."/>
            <person name="Bobe J."/>
            <person name="Postlethwait J.H."/>
            <person name="Berthelot C."/>
            <person name="Roest Crollius H."/>
            <person name="Guiguen Y."/>
        </authorList>
    </citation>
    <scope>NUCLEOTIDE SEQUENCE</scope>
    <source>
        <strain evidence="2">WJC10195</strain>
    </source>
</reference>
<feature type="non-terminal residue" evidence="2">
    <location>
        <position position="1"/>
    </location>
</feature>
<name>A0A9Q1ECZ5_SYNKA</name>
<dbReference type="AlphaFoldDB" id="A0A9Q1ECZ5"/>
<organism evidence="2 3">
    <name type="scientific">Synaphobranchus kaupii</name>
    <name type="common">Kaup's arrowtooth eel</name>
    <dbReference type="NCBI Taxonomy" id="118154"/>
    <lineage>
        <taxon>Eukaryota</taxon>
        <taxon>Metazoa</taxon>
        <taxon>Chordata</taxon>
        <taxon>Craniata</taxon>
        <taxon>Vertebrata</taxon>
        <taxon>Euteleostomi</taxon>
        <taxon>Actinopterygii</taxon>
        <taxon>Neopterygii</taxon>
        <taxon>Teleostei</taxon>
        <taxon>Anguilliformes</taxon>
        <taxon>Synaphobranchidae</taxon>
        <taxon>Synaphobranchus</taxon>
    </lineage>
</organism>
<dbReference type="EMBL" id="JAINUF010000019">
    <property type="protein sequence ID" value="KAJ8336537.1"/>
    <property type="molecule type" value="Genomic_DNA"/>
</dbReference>